<feature type="region of interest" description="Disordered" evidence="7">
    <location>
        <begin position="356"/>
        <end position="427"/>
    </location>
</feature>
<evidence type="ECO:0000313" key="9">
    <source>
        <dbReference type="EMBL" id="GBC63601.1"/>
    </source>
</evidence>
<dbReference type="InterPro" id="IPR029058">
    <property type="entry name" value="AB_hydrolase_fold"/>
</dbReference>
<keyword evidence="4" id="KW-0583">PHB biosynthesis</keyword>
<dbReference type="InterPro" id="IPR051321">
    <property type="entry name" value="PHA/PHB_synthase"/>
</dbReference>
<dbReference type="RefSeq" id="WP_231714574.1">
    <property type="nucleotide sequence ID" value="NZ_BEXT01000001.1"/>
</dbReference>
<keyword evidence="5" id="KW-0012">Acyltransferase</keyword>
<evidence type="ECO:0000256" key="2">
    <source>
        <dbReference type="ARBA" id="ARBA00019065"/>
    </source>
</evidence>
<dbReference type="NCBIfam" id="TIGR01836">
    <property type="entry name" value="PHA_synth_III_C"/>
    <property type="match status" value="1"/>
</dbReference>
<dbReference type="PANTHER" id="PTHR36837">
    <property type="entry name" value="POLY(3-HYDROXYALKANOATE) POLYMERASE SUBUNIT PHAC"/>
    <property type="match status" value="1"/>
</dbReference>
<dbReference type="InterPro" id="IPR010125">
    <property type="entry name" value="PHA_synth_III_C"/>
</dbReference>
<dbReference type="UniPathway" id="UPA00917"/>
<feature type="compositionally biased region" description="Basic and acidic residues" evidence="7">
    <location>
        <begin position="356"/>
        <end position="376"/>
    </location>
</feature>
<dbReference type="Gene3D" id="3.40.50.1820">
    <property type="entry name" value="alpha/beta hydrolase"/>
    <property type="match status" value="1"/>
</dbReference>
<keyword evidence="10" id="KW-1185">Reference proteome</keyword>
<gene>
    <name evidence="9" type="ORF">DENIS_4599</name>
</gene>
<dbReference type="GO" id="GO:0042619">
    <property type="term" value="P:poly-hydroxybutyrate biosynthetic process"/>
    <property type="evidence" value="ECO:0007669"/>
    <property type="project" value="UniProtKB-KW"/>
</dbReference>
<reference evidence="10" key="1">
    <citation type="submission" date="2017-11" db="EMBL/GenBank/DDBJ databases">
        <authorList>
            <person name="Watanabe M."/>
            <person name="Kojima H."/>
        </authorList>
    </citation>
    <scope>NUCLEOTIDE SEQUENCE [LARGE SCALE GENOMIC DNA]</scope>
    <source>
        <strain evidence="10">Tokyo 01</strain>
    </source>
</reference>
<keyword evidence="3" id="KW-0808">Transferase</keyword>
<name>A0A401G344_9BACT</name>
<protein>
    <recommendedName>
        <fullName evidence="2">Poly(3-hydroxyalkanoate) polymerase subunit PhaC</fullName>
    </recommendedName>
    <alternativeName>
        <fullName evidence="6">PHB synthase subunit PhaC</fullName>
    </alternativeName>
</protein>
<evidence type="ECO:0000259" key="8">
    <source>
        <dbReference type="Pfam" id="PF00561"/>
    </source>
</evidence>
<feature type="compositionally biased region" description="Basic residues" evidence="7">
    <location>
        <begin position="397"/>
        <end position="410"/>
    </location>
</feature>
<evidence type="ECO:0000256" key="1">
    <source>
        <dbReference type="ARBA" id="ARBA00004683"/>
    </source>
</evidence>
<evidence type="ECO:0000256" key="3">
    <source>
        <dbReference type="ARBA" id="ARBA00022679"/>
    </source>
</evidence>
<dbReference type="AlphaFoldDB" id="A0A401G344"/>
<evidence type="ECO:0000313" key="10">
    <source>
        <dbReference type="Proteomes" id="UP000288096"/>
    </source>
</evidence>
<comment type="caution">
    <text evidence="9">The sequence shown here is derived from an EMBL/GenBank/DDBJ whole genome shotgun (WGS) entry which is preliminary data.</text>
</comment>
<sequence>MTQPKIAVDLILKKLTESTEQVKSRAQKASEVLLSPLKTDLATTPYEVVLEIDRVRLKYYRPEKIKHKIPLLVVYALINRETMLDLQPGRSVVQTFLDHGIEVYMIDWGYPTRKDRFVTIDDHVNIYMDDCIDFIRNQHGLPKINLMGICMGGAFSVMYSSLHPEKIKNLVTTVTPTNFDTDTGLLHVWMKNTCALNMGDAYGNMPGDLMNLGFLLLNPARLMIDKYIGFFEHMDNKAFVENFVRMEKWIFDSPDVPAATFRQFIEDCYKKNLLIQSRMELGGRRVALEKITMPLLNIYGKYDHLVPPEACELLTRHVGSKDKEDICLNTGHIGIYVSSKCQELFAPKIAGWLKEREKKKTAEKKASAKKTTDRKTGGKAAPAKVVSEKKAGAKAATGKKKVASAKKTATRKSATEKTKTRSAAAKK</sequence>
<evidence type="ECO:0000256" key="6">
    <source>
        <dbReference type="ARBA" id="ARBA00033356"/>
    </source>
</evidence>
<evidence type="ECO:0000256" key="5">
    <source>
        <dbReference type="ARBA" id="ARBA00023315"/>
    </source>
</evidence>
<reference evidence="10" key="2">
    <citation type="submission" date="2019-01" db="EMBL/GenBank/DDBJ databases">
        <title>Genome sequence of Desulfonema ishimotonii strain Tokyo 01.</title>
        <authorList>
            <person name="Fukui M."/>
        </authorList>
    </citation>
    <scope>NUCLEOTIDE SEQUENCE [LARGE SCALE GENOMIC DNA]</scope>
    <source>
        <strain evidence="10">Tokyo 01</strain>
    </source>
</reference>
<dbReference type="Pfam" id="PF00561">
    <property type="entry name" value="Abhydrolase_1"/>
    <property type="match status" value="1"/>
</dbReference>
<dbReference type="PANTHER" id="PTHR36837:SF2">
    <property type="entry name" value="POLY(3-HYDROXYALKANOATE) POLYMERASE SUBUNIT PHAC"/>
    <property type="match status" value="1"/>
</dbReference>
<dbReference type="EMBL" id="BEXT01000001">
    <property type="protein sequence ID" value="GBC63601.1"/>
    <property type="molecule type" value="Genomic_DNA"/>
</dbReference>
<dbReference type="GO" id="GO:0016746">
    <property type="term" value="F:acyltransferase activity"/>
    <property type="evidence" value="ECO:0007669"/>
    <property type="project" value="UniProtKB-KW"/>
</dbReference>
<proteinExistence type="predicted"/>
<comment type="pathway">
    <text evidence="1">Biopolymer metabolism; poly-(R)-3-hydroxybutanoate biosynthesis.</text>
</comment>
<evidence type="ECO:0000256" key="4">
    <source>
        <dbReference type="ARBA" id="ARBA00022752"/>
    </source>
</evidence>
<evidence type="ECO:0000256" key="7">
    <source>
        <dbReference type="SAM" id="MobiDB-lite"/>
    </source>
</evidence>
<accession>A0A401G344</accession>
<feature type="domain" description="AB hydrolase-1" evidence="8">
    <location>
        <begin position="71"/>
        <end position="334"/>
    </location>
</feature>
<dbReference type="Proteomes" id="UP000288096">
    <property type="component" value="Unassembled WGS sequence"/>
</dbReference>
<organism evidence="9 10">
    <name type="scientific">Desulfonema ishimotonii</name>
    <dbReference type="NCBI Taxonomy" id="45657"/>
    <lineage>
        <taxon>Bacteria</taxon>
        <taxon>Pseudomonadati</taxon>
        <taxon>Thermodesulfobacteriota</taxon>
        <taxon>Desulfobacteria</taxon>
        <taxon>Desulfobacterales</taxon>
        <taxon>Desulfococcaceae</taxon>
        <taxon>Desulfonema</taxon>
    </lineage>
</organism>
<dbReference type="SUPFAM" id="SSF53474">
    <property type="entry name" value="alpha/beta-Hydrolases"/>
    <property type="match status" value="1"/>
</dbReference>
<dbReference type="InterPro" id="IPR000073">
    <property type="entry name" value="AB_hydrolase_1"/>
</dbReference>